<comment type="subcellular location">
    <subcellularLocation>
        <location evidence="2">Endoplasmic reticulum membrane</location>
    </subcellularLocation>
</comment>
<gene>
    <name evidence="9" type="primary">Cyp4c3</name>
    <name evidence="9" type="ORF">TNCT_493241</name>
</gene>
<proteinExistence type="inferred from homology"/>
<dbReference type="EMBL" id="BMAO01021625">
    <property type="protein sequence ID" value="GFQ76075.1"/>
    <property type="molecule type" value="Genomic_DNA"/>
</dbReference>
<dbReference type="AlphaFoldDB" id="A0A8X6FBG5"/>
<evidence type="ECO:0000256" key="7">
    <source>
        <dbReference type="ARBA" id="ARBA00023033"/>
    </source>
</evidence>
<keyword evidence="4" id="KW-0349">Heme</keyword>
<comment type="similarity">
    <text evidence="3">Belongs to the cytochrome P450 family.</text>
</comment>
<dbReference type="GO" id="GO:0004497">
    <property type="term" value="F:monooxygenase activity"/>
    <property type="evidence" value="ECO:0007669"/>
    <property type="project" value="UniProtKB-KW"/>
</dbReference>
<dbReference type="Pfam" id="PF00067">
    <property type="entry name" value="p450"/>
    <property type="match status" value="1"/>
</dbReference>
<evidence type="ECO:0000256" key="5">
    <source>
        <dbReference type="ARBA" id="ARBA00022824"/>
    </source>
</evidence>
<dbReference type="SUPFAM" id="SSF48264">
    <property type="entry name" value="Cytochrome P450"/>
    <property type="match status" value="1"/>
</dbReference>
<evidence type="ECO:0000256" key="4">
    <source>
        <dbReference type="ARBA" id="ARBA00022617"/>
    </source>
</evidence>
<dbReference type="GO" id="GO:0005506">
    <property type="term" value="F:iron ion binding"/>
    <property type="evidence" value="ECO:0007669"/>
    <property type="project" value="InterPro"/>
</dbReference>
<keyword evidence="6" id="KW-0408">Iron</keyword>
<dbReference type="Proteomes" id="UP000887116">
    <property type="component" value="Unassembled WGS sequence"/>
</dbReference>
<evidence type="ECO:0000256" key="3">
    <source>
        <dbReference type="ARBA" id="ARBA00010617"/>
    </source>
</evidence>
<keyword evidence="5" id="KW-0256">Endoplasmic reticulum</keyword>
<evidence type="ECO:0000256" key="8">
    <source>
        <dbReference type="ARBA" id="ARBA00023136"/>
    </source>
</evidence>
<evidence type="ECO:0000256" key="6">
    <source>
        <dbReference type="ARBA" id="ARBA00023004"/>
    </source>
</evidence>
<keyword evidence="7" id="KW-0560">Oxidoreductase</keyword>
<keyword evidence="8" id="KW-0472">Membrane</keyword>
<organism evidence="9 10">
    <name type="scientific">Trichonephila clavata</name>
    <name type="common">Joro spider</name>
    <name type="synonym">Nephila clavata</name>
    <dbReference type="NCBI Taxonomy" id="2740835"/>
    <lineage>
        <taxon>Eukaryota</taxon>
        <taxon>Metazoa</taxon>
        <taxon>Ecdysozoa</taxon>
        <taxon>Arthropoda</taxon>
        <taxon>Chelicerata</taxon>
        <taxon>Arachnida</taxon>
        <taxon>Araneae</taxon>
        <taxon>Araneomorphae</taxon>
        <taxon>Entelegynae</taxon>
        <taxon>Araneoidea</taxon>
        <taxon>Nephilidae</taxon>
        <taxon>Trichonephila</taxon>
    </lineage>
</organism>
<dbReference type="InterPro" id="IPR036396">
    <property type="entry name" value="Cyt_P450_sf"/>
</dbReference>
<comment type="caution">
    <text evidence="9">The sequence shown here is derived from an EMBL/GenBank/DDBJ whole genome shotgun (WGS) entry which is preliminary data.</text>
</comment>
<dbReference type="GO" id="GO:0016705">
    <property type="term" value="F:oxidoreductase activity, acting on paired donors, with incorporation or reduction of molecular oxygen"/>
    <property type="evidence" value="ECO:0007669"/>
    <property type="project" value="InterPro"/>
</dbReference>
<dbReference type="Gene3D" id="1.10.630.10">
    <property type="entry name" value="Cytochrome P450"/>
    <property type="match status" value="1"/>
</dbReference>
<dbReference type="PANTHER" id="PTHR24291:SF189">
    <property type="entry name" value="CYTOCHROME P450 4C3-RELATED"/>
    <property type="match status" value="1"/>
</dbReference>
<dbReference type="InterPro" id="IPR001128">
    <property type="entry name" value="Cyt_P450"/>
</dbReference>
<protein>
    <submittedName>
        <fullName evidence="9">Cytochrome P450 4c3</fullName>
    </submittedName>
</protein>
<reference evidence="9" key="1">
    <citation type="submission" date="2020-07" db="EMBL/GenBank/DDBJ databases">
        <title>Multicomponent nature underlies the extraordinary mechanical properties of spider dragline silk.</title>
        <authorList>
            <person name="Kono N."/>
            <person name="Nakamura H."/>
            <person name="Mori M."/>
            <person name="Yoshida Y."/>
            <person name="Ohtoshi R."/>
            <person name="Malay A.D."/>
            <person name="Moran D.A.P."/>
            <person name="Tomita M."/>
            <person name="Numata K."/>
            <person name="Arakawa K."/>
        </authorList>
    </citation>
    <scope>NUCLEOTIDE SEQUENCE</scope>
</reference>
<accession>A0A8X6FBG5</accession>
<keyword evidence="7" id="KW-0503">Monooxygenase</keyword>
<dbReference type="OrthoDB" id="1372046at2759"/>
<evidence type="ECO:0000313" key="9">
    <source>
        <dbReference type="EMBL" id="GFQ76075.1"/>
    </source>
</evidence>
<evidence type="ECO:0000313" key="10">
    <source>
        <dbReference type="Proteomes" id="UP000887116"/>
    </source>
</evidence>
<evidence type="ECO:0000256" key="2">
    <source>
        <dbReference type="ARBA" id="ARBA00004586"/>
    </source>
</evidence>
<keyword evidence="10" id="KW-1185">Reference proteome</keyword>
<evidence type="ECO:0000256" key="1">
    <source>
        <dbReference type="ARBA" id="ARBA00001971"/>
    </source>
</evidence>
<dbReference type="InterPro" id="IPR050196">
    <property type="entry name" value="Cytochrome_P450_Monoox"/>
</dbReference>
<dbReference type="GO" id="GO:0020037">
    <property type="term" value="F:heme binding"/>
    <property type="evidence" value="ECO:0007669"/>
    <property type="project" value="InterPro"/>
</dbReference>
<name>A0A8X6FBG5_TRICU</name>
<sequence length="194" mass="22233">MKPLFGAGLATRSAEKWKPRRKLLTPCFHADILRGFLTVFNERSQKLVEHLGQETKKDFTDIGTPVTLATLGVILETMFGATIEALDNNSSKYITALERLADMYMSRNIKFWEWPDFIFDLTSGKQSKTLLRTVRETTNSVIQEKKKLYLSGNQGNCKAKRKAFMDLLLELHFESQELSEEDIRDEVNTFFAAV</sequence>
<keyword evidence="4" id="KW-0479">Metal-binding</keyword>
<comment type="cofactor">
    <cofactor evidence="1">
        <name>heme</name>
        <dbReference type="ChEBI" id="CHEBI:30413"/>
    </cofactor>
</comment>
<dbReference type="GO" id="GO:0005789">
    <property type="term" value="C:endoplasmic reticulum membrane"/>
    <property type="evidence" value="ECO:0007669"/>
    <property type="project" value="UniProtKB-SubCell"/>
</dbReference>
<dbReference type="PANTHER" id="PTHR24291">
    <property type="entry name" value="CYTOCHROME P450 FAMILY 4"/>
    <property type="match status" value="1"/>
</dbReference>